<proteinExistence type="predicted"/>
<reference evidence="1" key="2">
    <citation type="journal article" date="2015" name="Fish Shellfish Immunol.">
        <title>Early steps in the European eel (Anguilla anguilla)-Vibrio vulnificus interaction in the gills: Role of the RtxA13 toxin.</title>
        <authorList>
            <person name="Callol A."/>
            <person name="Pajuelo D."/>
            <person name="Ebbesson L."/>
            <person name="Teles M."/>
            <person name="MacKenzie S."/>
            <person name="Amaro C."/>
        </authorList>
    </citation>
    <scope>NUCLEOTIDE SEQUENCE</scope>
</reference>
<accession>A0A0E9VLQ7</accession>
<protein>
    <submittedName>
        <fullName evidence="1">Uncharacterized protein</fullName>
    </submittedName>
</protein>
<dbReference type="AlphaFoldDB" id="A0A0E9VLQ7"/>
<name>A0A0E9VLQ7_ANGAN</name>
<sequence length="31" mass="3433">MIFQNVRSIRVQRSICVTLPRGVQCEGGEVG</sequence>
<organism evidence="1">
    <name type="scientific">Anguilla anguilla</name>
    <name type="common">European freshwater eel</name>
    <name type="synonym">Muraena anguilla</name>
    <dbReference type="NCBI Taxonomy" id="7936"/>
    <lineage>
        <taxon>Eukaryota</taxon>
        <taxon>Metazoa</taxon>
        <taxon>Chordata</taxon>
        <taxon>Craniata</taxon>
        <taxon>Vertebrata</taxon>
        <taxon>Euteleostomi</taxon>
        <taxon>Actinopterygii</taxon>
        <taxon>Neopterygii</taxon>
        <taxon>Teleostei</taxon>
        <taxon>Anguilliformes</taxon>
        <taxon>Anguillidae</taxon>
        <taxon>Anguilla</taxon>
    </lineage>
</organism>
<evidence type="ECO:0000313" key="1">
    <source>
        <dbReference type="EMBL" id="JAH78956.1"/>
    </source>
</evidence>
<dbReference type="EMBL" id="GBXM01029621">
    <property type="protein sequence ID" value="JAH78956.1"/>
    <property type="molecule type" value="Transcribed_RNA"/>
</dbReference>
<reference evidence="1" key="1">
    <citation type="submission" date="2014-11" db="EMBL/GenBank/DDBJ databases">
        <authorList>
            <person name="Amaro Gonzalez C."/>
        </authorList>
    </citation>
    <scope>NUCLEOTIDE SEQUENCE</scope>
</reference>